<dbReference type="EMBL" id="PQGG01000038">
    <property type="protein sequence ID" value="POP51511.1"/>
    <property type="molecule type" value="Genomic_DNA"/>
</dbReference>
<organism evidence="1 2">
    <name type="scientific">Zhongshania marina</name>
    <dbReference type="NCBI Taxonomy" id="2304603"/>
    <lineage>
        <taxon>Bacteria</taxon>
        <taxon>Pseudomonadati</taxon>
        <taxon>Pseudomonadota</taxon>
        <taxon>Gammaproteobacteria</taxon>
        <taxon>Cellvibrionales</taxon>
        <taxon>Spongiibacteraceae</taxon>
        <taxon>Zhongshania</taxon>
    </lineage>
</organism>
<reference evidence="1 2" key="1">
    <citation type="submission" date="2018-01" db="EMBL/GenBank/DDBJ databases">
        <authorList>
            <person name="Yu X.-D."/>
        </authorList>
    </citation>
    <scope>NUCLEOTIDE SEQUENCE [LARGE SCALE GENOMIC DNA]</scope>
    <source>
        <strain evidence="1 2">ZX-21</strain>
    </source>
</reference>
<dbReference type="AlphaFoldDB" id="A0A2S4HCU6"/>
<evidence type="ECO:0000313" key="1">
    <source>
        <dbReference type="EMBL" id="POP51511.1"/>
    </source>
</evidence>
<name>A0A2S4HCU6_9GAMM</name>
<sequence>MEYGVITFVALFTMIFGQLFAARLVDIAFTLVDKTIDNAGALMMLPFRISAMVFRALFKGFVLGLKGLCYLIPTSKPEARTVHTVVETLEVTPLTLQHLRNQRFLNAQPKVHSGLLIEQSPD</sequence>
<comment type="caution">
    <text evidence="1">The sequence shown here is derived from an EMBL/GenBank/DDBJ whole genome shotgun (WGS) entry which is preliminary data.</text>
</comment>
<accession>A0A2S4HCU6</accession>
<protein>
    <submittedName>
        <fullName evidence="1">Uncharacterized protein</fullName>
    </submittedName>
</protein>
<evidence type="ECO:0000313" key="2">
    <source>
        <dbReference type="Proteomes" id="UP000237222"/>
    </source>
</evidence>
<gene>
    <name evidence="1" type="ORF">C0068_16355</name>
</gene>
<dbReference type="Proteomes" id="UP000237222">
    <property type="component" value="Unassembled WGS sequence"/>
</dbReference>
<proteinExistence type="predicted"/>